<sequence length="41" mass="4925">MQIMCTAQSKRQRPKHRTAREKPNFLRCLSSFLSQFPSREE</sequence>
<reference evidence="2 3" key="1">
    <citation type="journal article" date="2015" name="Mol. Plant Microbe Interact.">
        <title>Genome, transcriptome, and functional analyses of Penicillium expansum provide new insights into secondary metabolism and pathogenicity.</title>
        <authorList>
            <person name="Ballester A.R."/>
            <person name="Marcet-Houben M."/>
            <person name="Levin E."/>
            <person name="Sela N."/>
            <person name="Selma-Lazaro C."/>
            <person name="Carmona L."/>
            <person name="Wisniewski M."/>
            <person name="Droby S."/>
            <person name="Gonzalez-Candelas L."/>
            <person name="Gabaldon T."/>
        </authorList>
    </citation>
    <scope>NUCLEOTIDE SEQUENCE [LARGE SCALE GENOMIC DNA]</scope>
    <source>
        <strain evidence="2 3">PHI-1</strain>
    </source>
</reference>
<keyword evidence="3" id="KW-1185">Reference proteome</keyword>
<dbReference type="Proteomes" id="UP000030104">
    <property type="component" value="Unassembled WGS sequence"/>
</dbReference>
<name>A0A0A2LCD4_PENIT</name>
<evidence type="ECO:0000313" key="2">
    <source>
        <dbReference type="EMBL" id="KGO76888.1"/>
    </source>
</evidence>
<feature type="region of interest" description="Disordered" evidence="1">
    <location>
        <begin position="1"/>
        <end position="22"/>
    </location>
</feature>
<evidence type="ECO:0000313" key="3">
    <source>
        <dbReference type="Proteomes" id="UP000030104"/>
    </source>
</evidence>
<organism evidence="2 3">
    <name type="scientific">Penicillium italicum</name>
    <name type="common">Blue mold</name>
    <dbReference type="NCBI Taxonomy" id="40296"/>
    <lineage>
        <taxon>Eukaryota</taxon>
        <taxon>Fungi</taxon>
        <taxon>Dikarya</taxon>
        <taxon>Ascomycota</taxon>
        <taxon>Pezizomycotina</taxon>
        <taxon>Eurotiomycetes</taxon>
        <taxon>Eurotiomycetidae</taxon>
        <taxon>Eurotiales</taxon>
        <taxon>Aspergillaceae</taxon>
        <taxon>Penicillium</taxon>
    </lineage>
</organism>
<accession>A0A0A2LCD4</accession>
<protein>
    <submittedName>
        <fullName evidence="2">Uncharacterized protein</fullName>
    </submittedName>
</protein>
<proteinExistence type="predicted"/>
<dbReference type="EMBL" id="JQGA01000228">
    <property type="protein sequence ID" value="KGO76888.1"/>
    <property type="molecule type" value="Genomic_DNA"/>
</dbReference>
<comment type="caution">
    <text evidence="2">The sequence shown here is derived from an EMBL/GenBank/DDBJ whole genome shotgun (WGS) entry which is preliminary data.</text>
</comment>
<dbReference type="AlphaFoldDB" id="A0A0A2LCD4"/>
<evidence type="ECO:0000256" key="1">
    <source>
        <dbReference type="SAM" id="MobiDB-lite"/>
    </source>
</evidence>
<dbReference type="HOGENOM" id="CLU_3279685_0_0_1"/>
<feature type="compositionally biased region" description="Basic residues" evidence="1">
    <location>
        <begin position="10"/>
        <end position="19"/>
    </location>
</feature>
<gene>
    <name evidence="2" type="ORF">PITC_005150</name>
</gene>